<protein>
    <submittedName>
        <fullName evidence="1">Uncharacterized protein</fullName>
    </submittedName>
</protein>
<reference evidence="1" key="1">
    <citation type="submission" date="2023-07" db="EMBL/GenBank/DDBJ databases">
        <title>Black Yeasts Isolated from many extreme environments.</title>
        <authorList>
            <person name="Coleine C."/>
            <person name="Stajich J.E."/>
            <person name="Selbmann L."/>
        </authorList>
    </citation>
    <scope>NUCLEOTIDE SEQUENCE</scope>
    <source>
        <strain evidence="1">CCFEE 5714</strain>
    </source>
</reference>
<comment type="caution">
    <text evidence="1">The sequence shown here is derived from an EMBL/GenBank/DDBJ whole genome shotgun (WGS) entry which is preliminary data.</text>
</comment>
<evidence type="ECO:0000313" key="2">
    <source>
        <dbReference type="Proteomes" id="UP001281147"/>
    </source>
</evidence>
<dbReference type="EMBL" id="JAUTXU010000239">
    <property type="protein sequence ID" value="KAK3696559.1"/>
    <property type="molecule type" value="Genomic_DNA"/>
</dbReference>
<gene>
    <name evidence="1" type="ORF">LTR37_017901</name>
</gene>
<accession>A0ACC3MK60</accession>
<sequence>MASIQQSIRDSVVYASGYLKGRSFTVPTNFSELYAFATSKLTSLVSVPLPFLSFLALPFFSGTSTTVSLVFFYLTWSAFVLSHNQLTVELEGTLAVRLLCFVLPVLGFLGFDCALPSLSKGIKNRGSVQSPLLLGRRKLLGVIGISLLNVGLGIALQAIFELVFTEILHLKSILKVTTIVPLPWTIFKDVAKGFVIRGILVYAVNRFLMHTLEDLCVFSGYAVLPSTIVLVGMARRTDEHFAVVSEEKTAGNFGRFGVLDVICGTTCQNEDDAMDDMQVEAEKHHIQERAQGGVNGAIAGLKGQAKSRVTRSQNKKGN</sequence>
<organism evidence="1 2">
    <name type="scientific">Vermiconidia calcicola</name>
    <dbReference type="NCBI Taxonomy" id="1690605"/>
    <lineage>
        <taxon>Eukaryota</taxon>
        <taxon>Fungi</taxon>
        <taxon>Dikarya</taxon>
        <taxon>Ascomycota</taxon>
        <taxon>Pezizomycotina</taxon>
        <taxon>Dothideomycetes</taxon>
        <taxon>Dothideomycetidae</taxon>
        <taxon>Mycosphaerellales</taxon>
        <taxon>Extremaceae</taxon>
        <taxon>Vermiconidia</taxon>
    </lineage>
</organism>
<proteinExistence type="predicted"/>
<dbReference type="Proteomes" id="UP001281147">
    <property type="component" value="Unassembled WGS sequence"/>
</dbReference>
<keyword evidence="2" id="KW-1185">Reference proteome</keyword>
<name>A0ACC3MK60_9PEZI</name>
<evidence type="ECO:0000313" key="1">
    <source>
        <dbReference type="EMBL" id="KAK3696559.1"/>
    </source>
</evidence>